<sequence length="44" mass="5104">MTVILIMLLLCCIELFGAYTVMKDTGKSESMYDIESPHEFFHMD</sequence>
<accession>A0ABT6H797</accession>
<organism evidence="1 2">
    <name type="scientific">Ectobacillus antri</name>
    <dbReference type="NCBI Taxonomy" id="2486280"/>
    <lineage>
        <taxon>Bacteria</taxon>
        <taxon>Bacillati</taxon>
        <taxon>Bacillota</taxon>
        <taxon>Bacilli</taxon>
        <taxon>Bacillales</taxon>
        <taxon>Bacillaceae</taxon>
        <taxon>Ectobacillus</taxon>
    </lineage>
</organism>
<keyword evidence="2" id="KW-1185">Reference proteome</keyword>
<comment type="caution">
    <text evidence="1">The sequence shown here is derived from an EMBL/GenBank/DDBJ whole genome shotgun (WGS) entry which is preliminary data.</text>
</comment>
<dbReference type="EMBL" id="JARULN010000009">
    <property type="protein sequence ID" value="MDG5754497.1"/>
    <property type="molecule type" value="Genomic_DNA"/>
</dbReference>
<gene>
    <name evidence="1" type="ORF">P6P90_11010</name>
</gene>
<dbReference type="Proteomes" id="UP001218246">
    <property type="component" value="Unassembled WGS sequence"/>
</dbReference>
<proteinExistence type="predicted"/>
<dbReference type="RefSeq" id="WP_278018289.1">
    <property type="nucleotide sequence ID" value="NZ_JARRRY010000008.1"/>
</dbReference>
<evidence type="ECO:0000313" key="1">
    <source>
        <dbReference type="EMBL" id="MDG5754497.1"/>
    </source>
</evidence>
<name>A0ABT6H797_9BACI</name>
<protein>
    <submittedName>
        <fullName evidence="1">Uncharacterized protein</fullName>
    </submittedName>
</protein>
<reference evidence="1 2" key="1">
    <citation type="submission" date="2023-04" db="EMBL/GenBank/DDBJ databases">
        <title>Ectobacillus antri isolated from activated sludge.</title>
        <authorList>
            <person name="Yan P."/>
            <person name="Liu X."/>
        </authorList>
    </citation>
    <scope>NUCLEOTIDE SEQUENCE [LARGE SCALE GENOMIC DNA]</scope>
    <source>
        <strain evidence="1 2">C18H</strain>
    </source>
</reference>
<evidence type="ECO:0000313" key="2">
    <source>
        <dbReference type="Proteomes" id="UP001218246"/>
    </source>
</evidence>